<dbReference type="EMBL" id="FLUL01000001">
    <property type="protein sequence ID" value="SBW09037.1"/>
    <property type="molecule type" value="Genomic_DNA"/>
</dbReference>
<sequence>MKIKLKTKLRKLQLKIQYILGLIKTDGNAVIKDYLEKKH</sequence>
<accession>A0A212KBM5</accession>
<dbReference type="AlphaFoldDB" id="A0A212KBM5"/>
<organism evidence="1">
    <name type="scientific">uncultured Dysgonomonas sp</name>
    <dbReference type="NCBI Taxonomy" id="206096"/>
    <lineage>
        <taxon>Bacteria</taxon>
        <taxon>Pseudomonadati</taxon>
        <taxon>Bacteroidota</taxon>
        <taxon>Bacteroidia</taxon>
        <taxon>Bacteroidales</taxon>
        <taxon>Dysgonomonadaceae</taxon>
        <taxon>Dysgonomonas</taxon>
        <taxon>environmental samples</taxon>
    </lineage>
</organism>
<name>A0A212KBM5_9BACT</name>
<gene>
    <name evidence="1" type="ORF">KL86DYS2_13525</name>
</gene>
<reference evidence="1" key="1">
    <citation type="submission" date="2016-04" db="EMBL/GenBank/DDBJ databases">
        <authorList>
            <person name="Evans L.H."/>
            <person name="Alamgir A."/>
            <person name="Owens N."/>
            <person name="Weber N.D."/>
            <person name="Virtaneva K."/>
            <person name="Barbian K."/>
            <person name="Babar A."/>
            <person name="Rosenke K."/>
        </authorList>
    </citation>
    <scope>NUCLEOTIDE SEQUENCE</scope>
    <source>
        <strain evidence="1">86-2</strain>
    </source>
</reference>
<proteinExistence type="predicted"/>
<protein>
    <submittedName>
        <fullName evidence="1">Uncharacterized protein</fullName>
    </submittedName>
</protein>
<evidence type="ECO:0000313" key="1">
    <source>
        <dbReference type="EMBL" id="SBW09037.1"/>
    </source>
</evidence>